<feature type="region of interest" description="Disordered" evidence="8">
    <location>
        <begin position="67"/>
        <end position="104"/>
    </location>
</feature>
<evidence type="ECO:0000256" key="2">
    <source>
        <dbReference type="ARBA" id="ARBA00008914"/>
    </source>
</evidence>
<keyword evidence="3" id="KW-1003">Cell membrane</keyword>
<evidence type="ECO:0000256" key="3">
    <source>
        <dbReference type="ARBA" id="ARBA00022475"/>
    </source>
</evidence>
<dbReference type="Pfam" id="PF13677">
    <property type="entry name" value="MotB_plug"/>
    <property type="match status" value="1"/>
</dbReference>
<dbReference type="PANTHER" id="PTHR30329">
    <property type="entry name" value="STATOR ELEMENT OF FLAGELLAR MOTOR COMPLEX"/>
    <property type="match status" value="1"/>
</dbReference>
<dbReference type="Gene3D" id="3.30.1330.60">
    <property type="entry name" value="OmpA-like domain"/>
    <property type="match status" value="1"/>
</dbReference>
<evidence type="ECO:0000313" key="12">
    <source>
        <dbReference type="Proteomes" id="UP000789845"/>
    </source>
</evidence>
<gene>
    <name evidence="11" type="primary">motB</name>
    <name evidence="11" type="ORF">NEOCIP111885_03490</name>
</gene>
<comment type="subcellular location">
    <subcellularLocation>
        <location evidence="1">Cell membrane</location>
        <topology evidence="1">Single-pass membrane protein</topology>
    </subcellularLocation>
</comment>
<dbReference type="InterPro" id="IPR006665">
    <property type="entry name" value="OmpA-like"/>
</dbReference>
<feature type="compositionally biased region" description="Basic and acidic residues" evidence="8">
    <location>
        <begin position="80"/>
        <end position="98"/>
    </location>
</feature>
<evidence type="ECO:0000256" key="9">
    <source>
        <dbReference type="SAM" id="Phobius"/>
    </source>
</evidence>
<accession>A0A9C7LC19</accession>
<comment type="similarity">
    <text evidence="2">Belongs to the MotB family.</text>
</comment>
<dbReference type="InterPro" id="IPR050330">
    <property type="entry name" value="Bact_OuterMem_StrucFunc"/>
</dbReference>
<sequence length="258" mass="29016">MAKKRHHDSHDEEHVDESWLLPYADLLTLLLALFIVLFSMRAEDSEKSNEMLESLFKAFNSVTIFESSSGGQLPDNSTLTDKDAEKDVVPEVKPKPDTETEDNPLINEDEKKLQDLMAKLQQYINQNKLNASISLTDAEEGIKITLKESISFDSGSDQLKGGFIPVLSKISGLLKTVDHSIIIEGHTDNQPISSSRFPSNWELSGARAASVLHFFQTRNIDPNRLSYTGYGEFKPLKPNNTSENRATNRRVNIIILRK</sequence>
<feature type="compositionally biased region" description="Polar residues" evidence="8">
    <location>
        <begin position="67"/>
        <end position="79"/>
    </location>
</feature>
<dbReference type="SUPFAM" id="SSF103088">
    <property type="entry name" value="OmpA-like"/>
    <property type="match status" value="1"/>
</dbReference>
<organism evidence="11 12">
    <name type="scientific">Pseudoneobacillus rhizosphaerae</name>
    <dbReference type="NCBI Taxonomy" id="2880968"/>
    <lineage>
        <taxon>Bacteria</taxon>
        <taxon>Bacillati</taxon>
        <taxon>Bacillota</taxon>
        <taxon>Bacilli</taxon>
        <taxon>Bacillales</taxon>
        <taxon>Bacillaceae</taxon>
        <taxon>Pseudoneobacillus</taxon>
    </lineage>
</organism>
<evidence type="ECO:0000256" key="7">
    <source>
        <dbReference type="PROSITE-ProRule" id="PRU00473"/>
    </source>
</evidence>
<evidence type="ECO:0000256" key="8">
    <source>
        <dbReference type="SAM" id="MobiDB-lite"/>
    </source>
</evidence>
<dbReference type="PANTHER" id="PTHR30329:SF21">
    <property type="entry name" value="LIPOPROTEIN YIAD-RELATED"/>
    <property type="match status" value="1"/>
</dbReference>
<dbReference type="CDD" id="cd07185">
    <property type="entry name" value="OmpA_C-like"/>
    <property type="match status" value="1"/>
</dbReference>
<feature type="transmembrane region" description="Helical" evidence="9">
    <location>
        <begin position="20"/>
        <end position="38"/>
    </location>
</feature>
<dbReference type="Pfam" id="PF00691">
    <property type="entry name" value="OmpA"/>
    <property type="match status" value="1"/>
</dbReference>
<keyword evidence="12" id="KW-1185">Reference proteome</keyword>
<evidence type="ECO:0000313" key="11">
    <source>
        <dbReference type="EMBL" id="CAG9609747.1"/>
    </source>
</evidence>
<keyword evidence="4 9" id="KW-0812">Transmembrane</keyword>
<comment type="caution">
    <text evidence="11">The sequence shown here is derived from an EMBL/GenBank/DDBJ whole genome shotgun (WGS) entry which is preliminary data.</text>
</comment>
<evidence type="ECO:0000256" key="1">
    <source>
        <dbReference type="ARBA" id="ARBA00004162"/>
    </source>
</evidence>
<dbReference type="GO" id="GO:0005886">
    <property type="term" value="C:plasma membrane"/>
    <property type="evidence" value="ECO:0007669"/>
    <property type="project" value="UniProtKB-SubCell"/>
</dbReference>
<proteinExistence type="inferred from homology"/>
<dbReference type="InterPro" id="IPR036737">
    <property type="entry name" value="OmpA-like_sf"/>
</dbReference>
<evidence type="ECO:0000256" key="6">
    <source>
        <dbReference type="ARBA" id="ARBA00023136"/>
    </source>
</evidence>
<dbReference type="PROSITE" id="PS51123">
    <property type="entry name" value="OMPA_2"/>
    <property type="match status" value="1"/>
</dbReference>
<reference evidence="11" key="1">
    <citation type="submission" date="2021-10" db="EMBL/GenBank/DDBJ databases">
        <authorList>
            <person name="Criscuolo A."/>
        </authorList>
    </citation>
    <scope>NUCLEOTIDE SEQUENCE</scope>
    <source>
        <strain evidence="11">CIP111885</strain>
    </source>
</reference>
<dbReference type="Proteomes" id="UP000789845">
    <property type="component" value="Unassembled WGS sequence"/>
</dbReference>
<dbReference type="EMBL" id="CAKJTG010000023">
    <property type="protein sequence ID" value="CAG9609747.1"/>
    <property type="molecule type" value="Genomic_DNA"/>
</dbReference>
<dbReference type="RefSeq" id="WP_230497984.1">
    <property type="nucleotide sequence ID" value="NZ_CAKJTG010000023.1"/>
</dbReference>
<dbReference type="InterPro" id="IPR025713">
    <property type="entry name" value="MotB-like_N_dom"/>
</dbReference>
<feature type="domain" description="OmpA-like" evidence="10">
    <location>
        <begin position="139"/>
        <end position="258"/>
    </location>
</feature>
<protein>
    <submittedName>
        <fullName evidence="11">Motility protein B</fullName>
    </submittedName>
</protein>
<evidence type="ECO:0000256" key="5">
    <source>
        <dbReference type="ARBA" id="ARBA00022989"/>
    </source>
</evidence>
<name>A0A9C7LC19_9BACI</name>
<keyword evidence="5 9" id="KW-1133">Transmembrane helix</keyword>
<keyword evidence="6 7" id="KW-0472">Membrane</keyword>
<evidence type="ECO:0000259" key="10">
    <source>
        <dbReference type="PROSITE" id="PS51123"/>
    </source>
</evidence>
<dbReference type="AlphaFoldDB" id="A0A9C7LC19"/>
<evidence type="ECO:0000256" key="4">
    <source>
        <dbReference type="ARBA" id="ARBA00022692"/>
    </source>
</evidence>